<keyword evidence="3" id="KW-1185">Reference proteome</keyword>
<accession>A0A9W9IGU9</accession>
<dbReference type="SUPFAM" id="SSF53474">
    <property type="entry name" value="alpha/beta-Hydrolases"/>
    <property type="match status" value="1"/>
</dbReference>
<name>A0A9W9IGU9_9EURO</name>
<comment type="caution">
    <text evidence="2">The sequence shown here is derived from an EMBL/GenBank/DDBJ whole genome shotgun (WGS) entry which is preliminary data.</text>
</comment>
<keyword evidence="1" id="KW-0732">Signal</keyword>
<evidence type="ECO:0000313" key="2">
    <source>
        <dbReference type="EMBL" id="KAJ5175675.1"/>
    </source>
</evidence>
<dbReference type="GO" id="GO:0072330">
    <property type="term" value="P:monocarboxylic acid biosynthetic process"/>
    <property type="evidence" value="ECO:0007669"/>
    <property type="project" value="UniProtKB-ARBA"/>
</dbReference>
<evidence type="ECO:0000313" key="3">
    <source>
        <dbReference type="Proteomes" id="UP001149163"/>
    </source>
</evidence>
<feature type="chain" id="PRO_5040850696" description="Serine aminopeptidase S33 domain-containing protein" evidence="1">
    <location>
        <begin position="21"/>
        <end position="448"/>
    </location>
</feature>
<dbReference type="GO" id="GO:0017000">
    <property type="term" value="P:antibiotic biosynthetic process"/>
    <property type="evidence" value="ECO:0007669"/>
    <property type="project" value="UniProtKB-ARBA"/>
</dbReference>
<dbReference type="OrthoDB" id="5382058at2759"/>
<organism evidence="2 3">
    <name type="scientific">Penicillium canariense</name>
    <dbReference type="NCBI Taxonomy" id="189055"/>
    <lineage>
        <taxon>Eukaryota</taxon>
        <taxon>Fungi</taxon>
        <taxon>Dikarya</taxon>
        <taxon>Ascomycota</taxon>
        <taxon>Pezizomycotina</taxon>
        <taxon>Eurotiomycetes</taxon>
        <taxon>Eurotiomycetidae</taxon>
        <taxon>Eurotiales</taxon>
        <taxon>Aspergillaceae</taxon>
        <taxon>Penicillium</taxon>
    </lineage>
</organism>
<reference evidence="2" key="1">
    <citation type="submission" date="2022-11" db="EMBL/GenBank/DDBJ databases">
        <authorList>
            <person name="Petersen C."/>
        </authorList>
    </citation>
    <scope>NUCLEOTIDE SEQUENCE</scope>
    <source>
        <strain evidence="2">IBT 26290</strain>
    </source>
</reference>
<dbReference type="InterPro" id="IPR029058">
    <property type="entry name" value="AB_hydrolase_fold"/>
</dbReference>
<proteinExistence type="predicted"/>
<evidence type="ECO:0008006" key="4">
    <source>
        <dbReference type="Google" id="ProtNLM"/>
    </source>
</evidence>
<gene>
    <name evidence="2" type="ORF">N7482_001552</name>
</gene>
<dbReference type="Gene3D" id="3.40.50.1820">
    <property type="entry name" value="alpha/beta hydrolase"/>
    <property type="match status" value="2"/>
</dbReference>
<feature type="signal peptide" evidence="1">
    <location>
        <begin position="1"/>
        <end position="20"/>
    </location>
</feature>
<dbReference type="EMBL" id="JAPQKN010000001">
    <property type="protein sequence ID" value="KAJ5175675.1"/>
    <property type="molecule type" value="Genomic_DNA"/>
</dbReference>
<evidence type="ECO:0000256" key="1">
    <source>
        <dbReference type="SAM" id="SignalP"/>
    </source>
</evidence>
<dbReference type="Proteomes" id="UP001149163">
    <property type="component" value="Unassembled WGS sequence"/>
</dbReference>
<dbReference type="GO" id="GO:0004806">
    <property type="term" value="F:triacylglycerol lipase activity"/>
    <property type="evidence" value="ECO:0007669"/>
    <property type="project" value="InterPro"/>
</dbReference>
<dbReference type="PANTHER" id="PTHR34853:SF1">
    <property type="entry name" value="LIPASE 5"/>
    <property type="match status" value="1"/>
</dbReference>
<dbReference type="InterPro" id="IPR005152">
    <property type="entry name" value="Lipase_secreted"/>
</dbReference>
<reference evidence="2" key="2">
    <citation type="journal article" date="2023" name="IMA Fungus">
        <title>Comparative genomic study of the Penicillium genus elucidates a diverse pangenome and 15 lateral gene transfer events.</title>
        <authorList>
            <person name="Petersen C."/>
            <person name="Sorensen T."/>
            <person name="Nielsen M.R."/>
            <person name="Sondergaard T.E."/>
            <person name="Sorensen J.L."/>
            <person name="Fitzpatrick D.A."/>
            <person name="Frisvad J.C."/>
            <person name="Nielsen K.L."/>
        </authorList>
    </citation>
    <scope>NUCLEOTIDE SEQUENCE</scope>
    <source>
        <strain evidence="2">IBT 26290</strain>
    </source>
</reference>
<dbReference type="AlphaFoldDB" id="A0A9W9IGU9"/>
<dbReference type="GO" id="GO:0016042">
    <property type="term" value="P:lipid catabolic process"/>
    <property type="evidence" value="ECO:0007669"/>
    <property type="project" value="InterPro"/>
</dbReference>
<protein>
    <recommendedName>
        <fullName evidence="4">Serine aminopeptidase S33 domain-containing protein</fullName>
    </recommendedName>
</protein>
<sequence length="448" mass="48817">MKFLYCLATILVSLPLCVQAQDYTRPNDLNITEAQAEKYNCDALCQENLQKYEGLDRQIFGNIPFDYDFYATAANFTSSQPGDLLKLQQQNESMYDIPPGTSLWLMQYISVDVGGAPVPVTAFIALPYAEAPRDKVRLVAYAHGTIGFVPACAASSSYNGYDYHSWQLLTAPGYAVVATDHAGLGNNYTSHKYGNPVINSEDVYFSVVAARKAFPEAFTTEWASVGHSQGAGTVWGLSENSRVTTTESGEYLGGVAIAPSARLDDLLTASPIAKGYGFGDFIVNIFKALDFPIQPIVLTPAAMDRYPLTYELGLCDVSASELNVDLPNHGIVDSTPDITQHNHEAYIAFQNKYGAATGRKGYKALLVIQSTDDEIVNVTATVKAYEYACKIGNIVHLSLYSGLNHDSSPAASSPEWLQWLDSRFKGVRSADADKCVVENVPQLLDTLV</sequence>
<dbReference type="PANTHER" id="PTHR34853">
    <property type="match status" value="1"/>
</dbReference>
<dbReference type="GeneID" id="81422853"/>
<dbReference type="RefSeq" id="XP_056547283.1">
    <property type="nucleotide sequence ID" value="XM_056683677.1"/>
</dbReference>